<accession>A0AAF0C7V5</accession>
<name>A0AAF0C7V5_9GAMM</name>
<dbReference type="SMART" id="SM00448">
    <property type="entry name" value="REC"/>
    <property type="match status" value="1"/>
</dbReference>
<sequence>MYKIMVVDDSNSIIPLIKYILNQEIDLDINYVQCSSNIEDMEKLNNLTFDLIMANICMDNINGQDLITLITKTTEAPLIAISPFPESKYTLEALKIALENGAEYALHEGNVYGELLSIIKKYLK</sequence>
<evidence type="ECO:0000313" key="4">
    <source>
        <dbReference type="Proteomes" id="UP000032352"/>
    </source>
</evidence>
<dbReference type="RefSeq" id="WP_274038388.1">
    <property type="nucleotide sequence ID" value="NZ_CP059733.1"/>
</dbReference>
<dbReference type="Proteomes" id="UP000032352">
    <property type="component" value="Chromosome"/>
</dbReference>
<dbReference type="SUPFAM" id="SSF52172">
    <property type="entry name" value="CheY-like"/>
    <property type="match status" value="1"/>
</dbReference>
<protein>
    <submittedName>
        <fullName evidence="3">Response regulator</fullName>
    </submittedName>
</protein>
<evidence type="ECO:0000259" key="2">
    <source>
        <dbReference type="PROSITE" id="PS50110"/>
    </source>
</evidence>
<dbReference type="Pfam" id="PF00072">
    <property type="entry name" value="Response_reg"/>
    <property type="match status" value="1"/>
</dbReference>
<dbReference type="EMBL" id="CP059733">
    <property type="protein sequence ID" value="WDE04093.1"/>
    <property type="molecule type" value="Genomic_DNA"/>
</dbReference>
<reference evidence="3 4" key="1">
    <citation type="journal article" date="2015" name="Genome Announc.">
        <title>Draft Genome Sequences of Marine Isolates of Thalassomonas viridans and Thalassomonas actiniarum.</title>
        <authorList>
            <person name="Olonade I."/>
            <person name="van Zyl L.J."/>
            <person name="Trindade M."/>
        </authorList>
    </citation>
    <scope>NUCLEOTIDE SEQUENCE [LARGE SCALE GENOMIC DNA]</scope>
    <source>
        <strain evidence="3 4">XOM25</strain>
    </source>
</reference>
<gene>
    <name evidence="3" type="ORF">SG34_022450</name>
</gene>
<dbReference type="InterPro" id="IPR011006">
    <property type="entry name" value="CheY-like_superfamily"/>
</dbReference>
<dbReference type="GO" id="GO:0000160">
    <property type="term" value="P:phosphorelay signal transduction system"/>
    <property type="evidence" value="ECO:0007669"/>
    <property type="project" value="InterPro"/>
</dbReference>
<organism evidence="3 4">
    <name type="scientific">Thalassomonas viridans</name>
    <dbReference type="NCBI Taxonomy" id="137584"/>
    <lineage>
        <taxon>Bacteria</taxon>
        <taxon>Pseudomonadati</taxon>
        <taxon>Pseudomonadota</taxon>
        <taxon>Gammaproteobacteria</taxon>
        <taxon>Alteromonadales</taxon>
        <taxon>Colwelliaceae</taxon>
        <taxon>Thalassomonas</taxon>
    </lineage>
</organism>
<dbReference type="Gene3D" id="3.40.50.2300">
    <property type="match status" value="1"/>
</dbReference>
<evidence type="ECO:0000256" key="1">
    <source>
        <dbReference type="PROSITE-ProRule" id="PRU00169"/>
    </source>
</evidence>
<comment type="caution">
    <text evidence="1">Lacks conserved residue(s) required for the propagation of feature annotation.</text>
</comment>
<reference evidence="3 4" key="2">
    <citation type="journal article" date="2022" name="Mar. Drugs">
        <title>Bioassay-Guided Fractionation Leads to the Detection of Cholic Acid Generated by the Rare Thalassomonas sp.</title>
        <authorList>
            <person name="Pheiffer F."/>
            <person name="Schneider Y.K."/>
            <person name="Hansen E.H."/>
            <person name="Andersen J.H."/>
            <person name="Isaksson J."/>
            <person name="Busche T."/>
            <person name="R C."/>
            <person name="Kalinowski J."/>
            <person name="Zyl L.V."/>
            <person name="Trindade M."/>
        </authorList>
    </citation>
    <scope>NUCLEOTIDE SEQUENCE [LARGE SCALE GENOMIC DNA]</scope>
    <source>
        <strain evidence="3 4">XOM25</strain>
    </source>
</reference>
<feature type="domain" description="Response regulatory" evidence="2">
    <location>
        <begin position="3"/>
        <end position="123"/>
    </location>
</feature>
<dbReference type="PROSITE" id="PS50110">
    <property type="entry name" value="RESPONSE_REGULATORY"/>
    <property type="match status" value="1"/>
</dbReference>
<dbReference type="KEGG" id="tvd:SG34_022450"/>
<evidence type="ECO:0000313" key="3">
    <source>
        <dbReference type="EMBL" id="WDE04093.1"/>
    </source>
</evidence>
<dbReference type="InterPro" id="IPR001789">
    <property type="entry name" value="Sig_transdc_resp-reg_receiver"/>
</dbReference>
<proteinExistence type="predicted"/>
<dbReference type="AlphaFoldDB" id="A0AAF0C7V5"/>
<keyword evidence="4" id="KW-1185">Reference proteome</keyword>